<name>A0A178W379_ARATH</name>
<accession>A0A178W379</accession>
<dbReference type="ExpressionAtlas" id="A0A178W379">
    <property type="expression patterns" value="baseline"/>
</dbReference>
<reference evidence="3" key="1">
    <citation type="journal article" date="2016" name="Proc. Natl. Acad. Sci. U.S.A.">
        <title>Chromosome-level assembly of Arabidopsis thaliana Ler reveals the extent of translocation and inversion polymorphisms.</title>
        <authorList>
            <person name="Zapata L."/>
            <person name="Ding J."/>
            <person name="Willing E.M."/>
            <person name="Hartwig B."/>
            <person name="Bezdan D."/>
            <person name="Jiao W.B."/>
            <person name="Patel V."/>
            <person name="Velikkakam James G."/>
            <person name="Koornneef M."/>
            <person name="Ossowski S."/>
            <person name="Schneeberger K."/>
        </authorList>
    </citation>
    <scope>NUCLEOTIDE SEQUENCE [LARGE SCALE GENOMIC DNA]</scope>
    <source>
        <strain evidence="3">cv. Landsberg erecta</strain>
    </source>
</reference>
<dbReference type="Proteomes" id="UP000078284">
    <property type="component" value="Chromosome 1"/>
</dbReference>
<comment type="caution">
    <text evidence="2">The sequence shown here is derived from an EMBL/GenBank/DDBJ whole genome shotgun (WGS) entry which is preliminary data.</text>
</comment>
<keyword evidence="1" id="KW-0732">Signal</keyword>
<feature type="signal peptide" evidence="1">
    <location>
        <begin position="1"/>
        <end position="22"/>
    </location>
</feature>
<protein>
    <submittedName>
        <fullName evidence="2">Uncharacterized protein</fullName>
    </submittedName>
</protein>
<organism evidence="2 3">
    <name type="scientific">Arabidopsis thaliana</name>
    <name type="common">Mouse-ear cress</name>
    <dbReference type="NCBI Taxonomy" id="3702"/>
    <lineage>
        <taxon>Eukaryota</taxon>
        <taxon>Viridiplantae</taxon>
        <taxon>Streptophyta</taxon>
        <taxon>Embryophyta</taxon>
        <taxon>Tracheophyta</taxon>
        <taxon>Spermatophyta</taxon>
        <taxon>Magnoliopsida</taxon>
        <taxon>eudicotyledons</taxon>
        <taxon>Gunneridae</taxon>
        <taxon>Pentapetalae</taxon>
        <taxon>rosids</taxon>
        <taxon>malvids</taxon>
        <taxon>Brassicales</taxon>
        <taxon>Brassicaceae</taxon>
        <taxon>Camelineae</taxon>
        <taxon>Arabidopsis</taxon>
    </lineage>
</organism>
<evidence type="ECO:0000313" key="2">
    <source>
        <dbReference type="EMBL" id="OAP12596.1"/>
    </source>
</evidence>
<proteinExistence type="predicted"/>
<feature type="chain" id="PRO_5008095621" evidence="1">
    <location>
        <begin position="23"/>
        <end position="89"/>
    </location>
</feature>
<dbReference type="EMBL" id="LUHQ01000001">
    <property type="protein sequence ID" value="OAP12596.1"/>
    <property type="molecule type" value="Genomic_DNA"/>
</dbReference>
<dbReference type="AlphaFoldDB" id="A0A178W379"/>
<gene>
    <name evidence="2" type="ordered locus">AXX17_At1g51110</name>
</gene>
<evidence type="ECO:0000256" key="1">
    <source>
        <dbReference type="SAM" id="SignalP"/>
    </source>
</evidence>
<sequence length="89" mass="10163">MSSMNMIKTTMMMALVLMGVRATTVTQSQETDRKFECHSMNHIACTGDNGMYWNPKMCYFICSGPCGKDNNCRQRCKKCCHWRCMGPSC</sequence>
<evidence type="ECO:0000313" key="3">
    <source>
        <dbReference type="Proteomes" id="UP000078284"/>
    </source>
</evidence>